<evidence type="ECO:0000313" key="3">
    <source>
        <dbReference type="Proteomes" id="UP000694382"/>
    </source>
</evidence>
<feature type="region of interest" description="Disordered" evidence="1">
    <location>
        <begin position="145"/>
        <end position="172"/>
    </location>
</feature>
<dbReference type="AlphaFoldDB" id="A0A8C3ND94"/>
<reference evidence="2" key="2">
    <citation type="submission" date="2025-08" db="UniProtKB">
        <authorList>
            <consortium name="Ensembl"/>
        </authorList>
    </citation>
    <scope>IDENTIFICATION</scope>
</reference>
<keyword evidence="3" id="KW-1185">Reference proteome</keyword>
<reference evidence="2" key="3">
    <citation type="submission" date="2025-09" db="UniProtKB">
        <authorList>
            <consortium name="Ensembl"/>
        </authorList>
    </citation>
    <scope>IDENTIFICATION</scope>
</reference>
<name>A0A8C3ND94_GEOPR</name>
<sequence length="172" mass="18667">MHVLSSQEWWGVPPSFEASRSPRLWVSSTRAALLCSCSVTRAWRSQWGHGLPPGTALVAARPCHRQQDCPATLSCPPGLVQPMVPQLHWYLPPHLIPSLEISKVSLDRALSNLIYSPGCTQPVGIALVCHVHTAGRQGVCQDSMGQMSAKGPRTLPGAPHSAIRRDPPHLIL</sequence>
<dbReference type="Proteomes" id="UP000694382">
    <property type="component" value="Chromosome 26"/>
</dbReference>
<dbReference type="Ensembl" id="ENSCPVT00000017063.2">
    <property type="protein sequence ID" value="ENSCPVP00000016337.2"/>
    <property type="gene ID" value="ENSCPVG00000011956.2"/>
</dbReference>
<protein>
    <submittedName>
        <fullName evidence="2">Uncharacterized protein</fullName>
    </submittedName>
</protein>
<feature type="compositionally biased region" description="Basic and acidic residues" evidence="1">
    <location>
        <begin position="163"/>
        <end position="172"/>
    </location>
</feature>
<reference evidence="2" key="1">
    <citation type="submission" date="2020-02" db="EMBL/GenBank/DDBJ databases">
        <authorList>
            <person name="Enbody D E."/>
            <person name="Pettersson E M."/>
        </authorList>
    </citation>
    <scope>NUCLEOTIDE SEQUENCE [LARGE SCALE GENOMIC DNA]</scope>
</reference>
<accession>A0A8C3ND94</accession>
<evidence type="ECO:0000313" key="2">
    <source>
        <dbReference type="Ensembl" id="ENSCPVP00000016337.2"/>
    </source>
</evidence>
<organism evidence="2 3">
    <name type="scientific">Geospiza parvula</name>
    <name type="common">Small tree-finch</name>
    <name type="synonym">Camarhynchus parvulus</name>
    <dbReference type="NCBI Taxonomy" id="87175"/>
    <lineage>
        <taxon>Eukaryota</taxon>
        <taxon>Metazoa</taxon>
        <taxon>Chordata</taxon>
        <taxon>Craniata</taxon>
        <taxon>Vertebrata</taxon>
        <taxon>Euteleostomi</taxon>
        <taxon>Archelosauria</taxon>
        <taxon>Archosauria</taxon>
        <taxon>Dinosauria</taxon>
        <taxon>Saurischia</taxon>
        <taxon>Theropoda</taxon>
        <taxon>Coelurosauria</taxon>
        <taxon>Aves</taxon>
        <taxon>Neognathae</taxon>
        <taxon>Neoaves</taxon>
        <taxon>Telluraves</taxon>
        <taxon>Australaves</taxon>
        <taxon>Passeriformes</taxon>
        <taxon>Thraupidae</taxon>
        <taxon>Camarhynchus</taxon>
    </lineage>
</organism>
<accession>A0A8U8B2W4</accession>
<evidence type="ECO:0000256" key="1">
    <source>
        <dbReference type="SAM" id="MobiDB-lite"/>
    </source>
</evidence>
<proteinExistence type="predicted"/>